<evidence type="ECO:0000313" key="1">
    <source>
        <dbReference type="EMBL" id="CAG8717712.1"/>
    </source>
</evidence>
<name>A0ACA9PU29_9GLOM</name>
<gene>
    <name evidence="1" type="ORF">SCALOS_LOCUS11131</name>
</gene>
<dbReference type="EMBL" id="CAJVPM010046015">
    <property type="protein sequence ID" value="CAG8717712.1"/>
    <property type="molecule type" value="Genomic_DNA"/>
</dbReference>
<organism evidence="1 2">
    <name type="scientific">Scutellospora calospora</name>
    <dbReference type="NCBI Taxonomy" id="85575"/>
    <lineage>
        <taxon>Eukaryota</taxon>
        <taxon>Fungi</taxon>
        <taxon>Fungi incertae sedis</taxon>
        <taxon>Mucoromycota</taxon>
        <taxon>Glomeromycotina</taxon>
        <taxon>Glomeromycetes</taxon>
        <taxon>Diversisporales</taxon>
        <taxon>Gigasporaceae</taxon>
        <taxon>Scutellospora</taxon>
    </lineage>
</organism>
<protein>
    <submittedName>
        <fullName evidence="1">798_t:CDS:1</fullName>
    </submittedName>
</protein>
<reference evidence="1" key="1">
    <citation type="submission" date="2021-06" db="EMBL/GenBank/DDBJ databases">
        <authorList>
            <person name="Kallberg Y."/>
            <person name="Tangrot J."/>
            <person name="Rosling A."/>
        </authorList>
    </citation>
    <scope>NUCLEOTIDE SEQUENCE</scope>
    <source>
        <strain evidence="1">AU212A</strain>
    </source>
</reference>
<feature type="non-terminal residue" evidence="1">
    <location>
        <position position="79"/>
    </location>
</feature>
<comment type="caution">
    <text evidence="1">The sequence shown here is derived from an EMBL/GenBank/DDBJ whole genome shotgun (WGS) entry which is preliminary data.</text>
</comment>
<keyword evidence="2" id="KW-1185">Reference proteome</keyword>
<accession>A0ACA9PU29</accession>
<sequence>FAHSFHLLLKSTSETSSNGSSYNDIDGVEENERFVNADNNIFSMFGTAILAVYIMLTGDSASLSPWVLRDNFALIILMV</sequence>
<dbReference type="Proteomes" id="UP000789860">
    <property type="component" value="Unassembled WGS sequence"/>
</dbReference>
<proteinExistence type="predicted"/>
<evidence type="ECO:0000313" key="2">
    <source>
        <dbReference type="Proteomes" id="UP000789860"/>
    </source>
</evidence>
<feature type="non-terminal residue" evidence="1">
    <location>
        <position position="1"/>
    </location>
</feature>